<sequence>MKLFTSQLLILASSLSAFALSIRSGLVPQEVANACPSAQVLSSSTISVDGQDVVRQVLSCPGGNFTSSLRAVDRTLSSRGLTEYSAIEARSAAECTTPATECQCGQPVICGCFGETVGPSAADCTALIGSLPVIASITGPTFIIQPGTVHTTSLRTCAISFTNLGETPEEFCWDDLANQANGEMSCMSSPPFSSAVCMAETQRFVFHLGEAV</sequence>
<gene>
    <name evidence="2" type="ORF">A7U60_g8698</name>
</gene>
<name>A0A9Q5HQA8_SANBA</name>
<evidence type="ECO:0000256" key="1">
    <source>
        <dbReference type="SAM" id="SignalP"/>
    </source>
</evidence>
<evidence type="ECO:0000313" key="2">
    <source>
        <dbReference type="EMBL" id="OCB84027.1"/>
    </source>
</evidence>
<keyword evidence="3" id="KW-1185">Reference proteome</keyword>
<accession>A0A9Q5HQA8</accession>
<keyword evidence="1" id="KW-0732">Signal</keyword>
<evidence type="ECO:0000313" key="3">
    <source>
        <dbReference type="Proteomes" id="UP000757232"/>
    </source>
</evidence>
<organism evidence="2 3">
    <name type="scientific">Sanghuangporus baumii</name>
    <name type="common">Phellinus baumii</name>
    <dbReference type="NCBI Taxonomy" id="108892"/>
    <lineage>
        <taxon>Eukaryota</taxon>
        <taxon>Fungi</taxon>
        <taxon>Dikarya</taxon>
        <taxon>Basidiomycota</taxon>
        <taxon>Agaricomycotina</taxon>
        <taxon>Agaricomycetes</taxon>
        <taxon>Hymenochaetales</taxon>
        <taxon>Hymenochaetaceae</taxon>
        <taxon>Sanghuangporus</taxon>
    </lineage>
</organism>
<feature type="signal peptide" evidence="1">
    <location>
        <begin position="1"/>
        <end position="19"/>
    </location>
</feature>
<dbReference type="OrthoDB" id="3249523at2759"/>
<protein>
    <submittedName>
        <fullName evidence="2">Uncharacterized protein</fullName>
    </submittedName>
</protein>
<comment type="caution">
    <text evidence="2">The sequence shown here is derived from an EMBL/GenBank/DDBJ whole genome shotgun (WGS) entry which is preliminary data.</text>
</comment>
<reference evidence="2" key="1">
    <citation type="submission" date="2016-06" db="EMBL/GenBank/DDBJ databases">
        <title>Draft Genome sequence of the fungus Inonotus baumii.</title>
        <authorList>
            <person name="Zhu H."/>
            <person name="Lin W."/>
        </authorList>
    </citation>
    <scope>NUCLEOTIDE SEQUENCE</scope>
    <source>
        <strain evidence="2">821</strain>
    </source>
</reference>
<proteinExistence type="predicted"/>
<dbReference type="Proteomes" id="UP000757232">
    <property type="component" value="Unassembled WGS sequence"/>
</dbReference>
<dbReference type="AlphaFoldDB" id="A0A9Q5HQA8"/>
<dbReference type="EMBL" id="LNZH02000216">
    <property type="protein sequence ID" value="OCB84027.1"/>
    <property type="molecule type" value="Genomic_DNA"/>
</dbReference>
<feature type="chain" id="PRO_5040371604" evidence="1">
    <location>
        <begin position="20"/>
        <end position="212"/>
    </location>
</feature>